<dbReference type="PANTHER" id="PTHR30477">
    <property type="entry name" value="ABC-TRANSPORTER METAL-BINDING PROTEIN"/>
    <property type="match status" value="1"/>
</dbReference>
<feature type="transmembrane region" description="Helical" evidence="7">
    <location>
        <begin position="215"/>
        <end position="234"/>
    </location>
</feature>
<feature type="transmembrane region" description="Helical" evidence="7">
    <location>
        <begin position="128"/>
        <end position="146"/>
    </location>
</feature>
<protein>
    <submittedName>
        <fullName evidence="8">Zinc/manganese transport system permease protein</fullName>
    </submittedName>
</protein>
<evidence type="ECO:0000256" key="1">
    <source>
        <dbReference type="ARBA" id="ARBA00004141"/>
    </source>
</evidence>
<name>A0ABY1ACG5_9LACO</name>
<dbReference type="Pfam" id="PF00950">
    <property type="entry name" value="ABC-3"/>
    <property type="match status" value="1"/>
</dbReference>
<keyword evidence="3 6" id="KW-0812">Transmembrane</keyword>
<keyword evidence="6" id="KW-0813">Transport</keyword>
<organism evidence="8 9">
    <name type="scientific">Ligilactobacillus ruminis</name>
    <dbReference type="NCBI Taxonomy" id="1623"/>
    <lineage>
        <taxon>Bacteria</taxon>
        <taxon>Bacillati</taxon>
        <taxon>Bacillota</taxon>
        <taxon>Bacilli</taxon>
        <taxon>Lactobacillales</taxon>
        <taxon>Lactobacillaceae</taxon>
        <taxon>Ligilactobacillus</taxon>
    </lineage>
</organism>
<dbReference type="SUPFAM" id="SSF81345">
    <property type="entry name" value="ABC transporter involved in vitamin B12 uptake, BtuC"/>
    <property type="match status" value="1"/>
</dbReference>
<dbReference type="PANTHER" id="PTHR30477:SF0">
    <property type="entry name" value="METAL TRANSPORT SYSTEM MEMBRANE PROTEIN TM_0125-RELATED"/>
    <property type="match status" value="1"/>
</dbReference>
<accession>A0ABY1ACG5</accession>
<evidence type="ECO:0000256" key="5">
    <source>
        <dbReference type="ARBA" id="ARBA00023136"/>
    </source>
</evidence>
<dbReference type="EMBL" id="FOCC01000009">
    <property type="protein sequence ID" value="SEM79989.1"/>
    <property type="molecule type" value="Genomic_DNA"/>
</dbReference>
<dbReference type="InterPro" id="IPR037294">
    <property type="entry name" value="ABC_BtuC-like"/>
</dbReference>
<comment type="similarity">
    <text evidence="2 6">Belongs to the ABC-3 integral membrane protein family.</text>
</comment>
<evidence type="ECO:0000256" key="3">
    <source>
        <dbReference type="ARBA" id="ARBA00022692"/>
    </source>
</evidence>
<dbReference type="Proteomes" id="UP000182089">
    <property type="component" value="Unassembled WGS sequence"/>
</dbReference>
<evidence type="ECO:0000256" key="7">
    <source>
        <dbReference type="SAM" id="Phobius"/>
    </source>
</evidence>
<gene>
    <name evidence="8" type="ORF">SAMN05216431_10926</name>
</gene>
<keyword evidence="4 7" id="KW-1133">Transmembrane helix</keyword>
<evidence type="ECO:0000256" key="4">
    <source>
        <dbReference type="ARBA" id="ARBA00022989"/>
    </source>
</evidence>
<proteinExistence type="inferred from homology"/>
<reference evidence="8 9" key="1">
    <citation type="submission" date="2016-10" db="EMBL/GenBank/DDBJ databases">
        <authorList>
            <person name="Varghese N."/>
            <person name="Submissions S."/>
        </authorList>
    </citation>
    <scope>NUCLEOTIDE SEQUENCE [LARGE SCALE GENOMIC DNA]</scope>
    <source>
        <strain evidence="8 9">WC1T17</strain>
    </source>
</reference>
<comment type="caution">
    <text evidence="8">The sequence shown here is derived from an EMBL/GenBank/DDBJ whole genome shotgun (WGS) entry which is preliminary data.</text>
</comment>
<evidence type="ECO:0000313" key="8">
    <source>
        <dbReference type="EMBL" id="SEM79989.1"/>
    </source>
</evidence>
<dbReference type="Gene3D" id="1.10.3470.10">
    <property type="entry name" value="ABC transporter involved in vitamin B12 uptake, BtuC"/>
    <property type="match status" value="1"/>
</dbReference>
<feature type="transmembrane region" description="Helical" evidence="7">
    <location>
        <begin position="9"/>
        <end position="30"/>
    </location>
</feature>
<dbReference type="InterPro" id="IPR001626">
    <property type="entry name" value="ABC_TroCD"/>
</dbReference>
<evidence type="ECO:0000313" key="9">
    <source>
        <dbReference type="Proteomes" id="UP000182089"/>
    </source>
</evidence>
<evidence type="ECO:0000256" key="6">
    <source>
        <dbReference type="RuleBase" id="RU003943"/>
    </source>
</evidence>
<comment type="subcellular location">
    <subcellularLocation>
        <location evidence="6">Cell membrane</location>
        <topology evidence="6">Multi-pass membrane protein</topology>
    </subcellularLocation>
    <subcellularLocation>
        <location evidence="1">Membrane</location>
        <topology evidence="1">Multi-pass membrane protein</topology>
    </subcellularLocation>
</comment>
<sequence>MFQYDFMRYAFISGIFIALICGVMGVFVVARQTSFFTHTLSEIGFSGASFGVFAGISPLTGMLVFTCLSALFIGFSGEKIGRREASISVFSGLFLGLGILFLSLSDKQTSYATSILFGSIIGIDRQNVQVLVGLSIFLLAVILLLFKRLAYNSFDAQGAEYNQRFNRLISIIFLLLLALTISITAQIVGSLLIFVLLTIPASAAKYFTHSLKKMILLNILFALVGIWLGLWLSWLSDWPVSFFITTIEALIYGSALLKETLATKQK</sequence>
<feature type="transmembrane region" description="Helical" evidence="7">
    <location>
        <begin position="50"/>
        <end position="73"/>
    </location>
</feature>
<keyword evidence="5 7" id="KW-0472">Membrane</keyword>
<feature type="transmembrane region" description="Helical" evidence="7">
    <location>
        <begin position="167"/>
        <end position="185"/>
    </location>
</feature>
<feature type="transmembrane region" description="Helical" evidence="7">
    <location>
        <begin position="85"/>
        <end position="104"/>
    </location>
</feature>
<evidence type="ECO:0000256" key="2">
    <source>
        <dbReference type="ARBA" id="ARBA00008034"/>
    </source>
</evidence>